<reference evidence="1 2" key="1">
    <citation type="submission" date="2020-08" db="EMBL/GenBank/DDBJ databases">
        <title>Sequencing the genomes of 1000 actinobacteria strains.</title>
        <authorList>
            <person name="Klenk H.-P."/>
        </authorList>
    </citation>
    <scope>NUCLEOTIDE SEQUENCE [LARGE SCALE GENOMIC DNA]</scope>
    <source>
        <strain evidence="1 2">DSM 27099</strain>
    </source>
</reference>
<evidence type="ECO:0000313" key="2">
    <source>
        <dbReference type="Proteomes" id="UP000529310"/>
    </source>
</evidence>
<organism evidence="1 2">
    <name type="scientific">Microbacterium endophyticum</name>
    <dbReference type="NCBI Taxonomy" id="1526412"/>
    <lineage>
        <taxon>Bacteria</taxon>
        <taxon>Bacillati</taxon>
        <taxon>Actinomycetota</taxon>
        <taxon>Actinomycetes</taxon>
        <taxon>Micrococcales</taxon>
        <taxon>Microbacteriaceae</taxon>
        <taxon>Microbacterium</taxon>
    </lineage>
</organism>
<dbReference type="AlphaFoldDB" id="A0A7W4V3B4"/>
<sequence>MGTWNGNSVMVDLLENGKAVIASTSEVRGLKLTERGLWGAAIDARDLTDVHAMKLTANWWGMPFQVVRRFQVEGGIAVRLVYIGRDVRLAEAQRLEKMDAGVYEATVRREELSDMQAVQLSPA</sequence>
<name>A0A7W4V3B4_9MICO</name>
<dbReference type="EMBL" id="JACHWQ010000003">
    <property type="protein sequence ID" value="MBB2975739.1"/>
    <property type="molecule type" value="Genomic_DNA"/>
</dbReference>
<dbReference type="RefSeq" id="WP_165140977.1">
    <property type="nucleotide sequence ID" value="NZ_CP049255.1"/>
</dbReference>
<gene>
    <name evidence="1" type="ORF">FHX49_001306</name>
</gene>
<comment type="caution">
    <text evidence="1">The sequence shown here is derived from an EMBL/GenBank/DDBJ whole genome shotgun (WGS) entry which is preliminary data.</text>
</comment>
<dbReference type="Proteomes" id="UP000529310">
    <property type="component" value="Unassembled WGS sequence"/>
</dbReference>
<accession>A0A7W4V3B4</accession>
<protein>
    <submittedName>
        <fullName evidence="1">Uncharacterized protein</fullName>
    </submittedName>
</protein>
<keyword evidence="2" id="KW-1185">Reference proteome</keyword>
<proteinExistence type="predicted"/>
<evidence type="ECO:0000313" key="1">
    <source>
        <dbReference type="EMBL" id="MBB2975739.1"/>
    </source>
</evidence>